<dbReference type="PANTHER" id="PTHR43649:SF34">
    <property type="entry name" value="ABC TRANSPORTER PERIPLASMIC-BINDING PROTEIN YCJN-RELATED"/>
    <property type="match status" value="1"/>
</dbReference>
<evidence type="ECO:0000256" key="4">
    <source>
        <dbReference type="SAM" id="MobiDB-lite"/>
    </source>
</evidence>
<dbReference type="RefSeq" id="WP_012876409.1">
    <property type="nucleotide sequence ID" value="NC_013526.1"/>
</dbReference>
<evidence type="ECO:0000256" key="2">
    <source>
        <dbReference type="ARBA" id="ARBA00022448"/>
    </source>
</evidence>
<dbReference type="PROSITE" id="PS51257">
    <property type="entry name" value="PROKAR_LIPOPROTEIN"/>
    <property type="match status" value="1"/>
</dbReference>
<gene>
    <name evidence="6" type="ordered locus">Tter_2488</name>
</gene>
<sequence length="495" mass="54798">MEKPQHNPAAISRRQFLKWTALAGTASVLAACGANTGSTPTPSSQQAASSPGTSLPTPTVVSSQHLGSNAFDWQKYKGTSLKLLLNKHPYADALVADLQTFTDLTGIRVTYDIFPEDVYFDKVTTALSSRSSQYDALMTGAYQTWVYGPANWLVDLRQYIQDENLTNPDFDVQDFIPNILHSDSWSGKPGEAPGQGDAKQWALPFGFELNCLSYNKQVFAKHKLQVPRTLPEIIETAEYISKKEANMYGIGVRGSRSWATIHPGFLSAYTCYHARDFDDHLKAAMNSPQAVEMTKLWVQMIKKGGPPTWTQYTWYEVGNDLGAGKSAMIYDADILGYFQNRGTKAAGHIGWAPVAANPDDPKAYANVWIWSLAMSNFSNHKEATWYFLQWATGKAHLLKGAVEGDQVDPVRHSVANHPKVVAKLKQKYPGYLESFNQLIPNSKIYFTPQPLFFDVTTDWAATLQKMVTSGADVKASLDELAESINKKMADAGITQ</sequence>
<dbReference type="PROSITE" id="PS51318">
    <property type="entry name" value="TAT"/>
    <property type="match status" value="1"/>
</dbReference>
<protein>
    <submittedName>
        <fullName evidence="6">Extracellular solute-binding protein family 1</fullName>
    </submittedName>
</protein>
<evidence type="ECO:0000256" key="1">
    <source>
        <dbReference type="ARBA" id="ARBA00008520"/>
    </source>
</evidence>
<dbReference type="EMBL" id="CP001826">
    <property type="protein sequence ID" value="ACZ43378.1"/>
    <property type="molecule type" value="Genomic_DNA"/>
</dbReference>
<evidence type="ECO:0000256" key="5">
    <source>
        <dbReference type="SAM" id="SignalP"/>
    </source>
</evidence>
<dbReference type="eggNOG" id="COG1653">
    <property type="taxonomic scope" value="Bacteria"/>
</dbReference>
<dbReference type="AlphaFoldDB" id="D1CI07"/>
<dbReference type="Pfam" id="PF10518">
    <property type="entry name" value="TAT_signal"/>
    <property type="match status" value="1"/>
</dbReference>
<evidence type="ECO:0000256" key="3">
    <source>
        <dbReference type="ARBA" id="ARBA00022729"/>
    </source>
</evidence>
<dbReference type="STRING" id="525904.Tter_2488"/>
<dbReference type="Gene3D" id="3.40.190.10">
    <property type="entry name" value="Periplasmic binding protein-like II"/>
    <property type="match status" value="2"/>
</dbReference>
<dbReference type="InterPro" id="IPR050490">
    <property type="entry name" value="Bact_solute-bd_prot1"/>
</dbReference>
<name>D1CI07_THET1</name>
<evidence type="ECO:0000313" key="7">
    <source>
        <dbReference type="Proteomes" id="UP000000323"/>
    </source>
</evidence>
<feature type="chain" id="PRO_5003021294" evidence="5">
    <location>
        <begin position="31"/>
        <end position="495"/>
    </location>
</feature>
<evidence type="ECO:0000313" key="6">
    <source>
        <dbReference type="EMBL" id="ACZ43378.1"/>
    </source>
</evidence>
<keyword evidence="2" id="KW-0813">Transport</keyword>
<dbReference type="Pfam" id="PF01547">
    <property type="entry name" value="SBP_bac_1"/>
    <property type="match status" value="1"/>
</dbReference>
<keyword evidence="3 5" id="KW-0732">Signal</keyword>
<dbReference type="InterPro" id="IPR006059">
    <property type="entry name" value="SBP"/>
</dbReference>
<feature type="signal peptide" evidence="5">
    <location>
        <begin position="1"/>
        <end position="30"/>
    </location>
</feature>
<dbReference type="InterPro" id="IPR006311">
    <property type="entry name" value="TAT_signal"/>
</dbReference>
<dbReference type="InterPro" id="IPR019546">
    <property type="entry name" value="TAT_signal_bac_arc"/>
</dbReference>
<dbReference type="HOGENOM" id="CLU_031285_9_2_0"/>
<dbReference type="PANTHER" id="PTHR43649">
    <property type="entry name" value="ARABINOSE-BINDING PROTEIN-RELATED"/>
    <property type="match status" value="1"/>
</dbReference>
<proteinExistence type="inferred from homology"/>
<dbReference type="Proteomes" id="UP000000323">
    <property type="component" value="Chromosome 2"/>
</dbReference>
<feature type="compositionally biased region" description="Low complexity" evidence="4">
    <location>
        <begin position="38"/>
        <end position="54"/>
    </location>
</feature>
<feature type="region of interest" description="Disordered" evidence="4">
    <location>
        <begin position="35"/>
        <end position="59"/>
    </location>
</feature>
<reference evidence="7" key="1">
    <citation type="journal article" date="2010" name="Stand. Genomic Sci.">
        <title>Complete genome sequence of 'Thermobaculum terrenum' type strain (YNP1).</title>
        <authorList>
            <person name="Kiss H."/>
            <person name="Cleland D."/>
            <person name="Lapidus A."/>
            <person name="Lucas S."/>
            <person name="Glavina Del Rio T."/>
            <person name="Nolan M."/>
            <person name="Tice H."/>
            <person name="Han C."/>
            <person name="Goodwin L."/>
            <person name="Pitluck S."/>
            <person name="Liolios K."/>
            <person name="Ivanova N."/>
            <person name="Mavromatis K."/>
            <person name="Ovchinnikova G."/>
            <person name="Pati A."/>
            <person name="Chen A."/>
            <person name="Palaniappan K."/>
            <person name="Land M."/>
            <person name="Hauser L."/>
            <person name="Chang Y."/>
            <person name="Jeffries C."/>
            <person name="Lu M."/>
            <person name="Brettin T."/>
            <person name="Detter J."/>
            <person name="Goker M."/>
            <person name="Tindall B."/>
            <person name="Beck B."/>
            <person name="McDermott T."/>
            <person name="Woyke T."/>
            <person name="Bristow J."/>
            <person name="Eisen J."/>
            <person name="Markowitz V."/>
            <person name="Hugenholtz P."/>
            <person name="Kyrpides N."/>
            <person name="Klenk H."/>
            <person name="Cheng J."/>
        </authorList>
    </citation>
    <scope>NUCLEOTIDE SEQUENCE [LARGE SCALE GENOMIC DNA]</scope>
    <source>
        <strain evidence="7">ATCC BAA-798 / YNP1</strain>
    </source>
</reference>
<organism evidence="6 7">
    <name type="scientific">Thermobaculum terrenum (strain ATCC BAA-798 / CCMEE 7001 / YNP1)</name>
    <dbReference type="NCBI Taxonomy" id="525904"/>
    <lineage>
        <taxon>Bacteria</taxon>
        <taxon>Bacillati</taxon>
        <taxon>Chloroflexota</taxon>
        <taxon>Chloroflexia</taxon>
        <taxon>Candidatus Thermobaculales</taxon>
        <taxon>Candidatus Thermobaculaceae</taxon>
        <taxon>Thermobaculum</taxon>
    </lineage>
</organism>
<comment type="similarity">
    <text evidence="1">Belongs to the bacterial solute-binding protein 1 family.</text>
</comment>
<keyword evidence="7" id="KW-1185">Reference proteome</keyword>
<accession>D1CI07</accession>
<dbReference type="SUPFAM" id="SSF53850">
    <property type="entry name" value="Periplasmic binding protein-like II"/>
    <property type="match status" value="1"/>
</dbReference>
<dbReference type="KEGG" id="ttr:Tter_2488"/>